<keyword evidence="5 11" id="KW-0732">Signal</keyword>
<keyword evidence="8 11" id="KW-0564">Palmitate</keyword>
<name>A0A0A3I8Z1_9BACL</name>
<keyword evidence="6 11" id="KW-0697">Rotamase</keyword>
<dbReference type="OrthoDB" id="14196at2"/>
<dbReference type="SUPFAM" id="SSF54534">
    <property type="entry name" value="FKBP-like"/>
    <property type="match status" value="1"/>
</dbReference>
<dbReference type="SUPFAM" id="SSF109998">
    <property type="entry name" value="Triger factor/SurA peptide-binding domain-like"/>
    <property type="match status" value="1"/>
</dbReference>
<dbReference type="Pfam" id="PF13616">
    <property type="entry name" value="Rotamase_3"/>
    <property type="match status" value="1"/>
</dbReference>
<dbReference type="InterPro" id="IPR000297">
    <property type="entry name" value="PPIase_PpiC"/>
</dbReference>
<dbReference type="GO" id="GO:0003755">
    <property type="term" value="F:peptidyl-prolyl cis-trans isomerase activity"/>
    <property type="evidence" value="ECO:0007669"/>
    <property type="project" value="UniProtKB-UniRule"/>
</dbReference>
<dbReference type="EC" id="5.2.1.8" evidence="11"/>
<feature type="domain" description="PpiC" evidence="13">
    <location>
        <begin position="139"/>
        <end position="228"/>
    </location>
</feature>
<evidence type="ECO:0000256" key="9">
    <source>
        <dbReference type="ARBA" id="ARBA00023235"/>
    </source>
</evidence>
<dbReference type="Gene3D" id="3.10.50.40">
    <property type="match status" value="1"/>
</dbReference>
<evidence type="ECO:0000256" key="6">
    <source>
        <dbReference type="ARBA" id="ARBA00023110"/>
    </source>
</evidence>
<proteinExistence type="inferred from homology"/>
<evidence type="ECO:0000256" key="8">
    <source>
        <dbReference type="ARBA" id="ARBA00023139"/>
    </source>
</evidence>
<keyword evidence="7 11" id="KW-0472">Membrane</keyword>
<evidence type="ECO:0000256" key="1">
    <source>
        <dbReference type="ARBA" id="ARBA00000971"/>
    </source>
</evidence>
<dbReference type="PROSITE" id="PS51257">
    <property type="entry name" value="PROKAR_LIPOPROTEIN"/>
    <property type="match status" value="1"/>
</dbReference>
<dbReference type="EMBL" id="JPVN01000003">
    <property type="protein sequence ID" value="KGR79965.1"/>
    <property type="molecule type" value="Genomic_DNA"/>
</dbReference>
<evidence type="ECO:0000256" key="12">
    <source>
        <dbReference type="SAM" id="SignalP"/>
    </source>
</evidence>
<keyword evidence="15" id="KW-1185">Reference proteome</keyword>
<dbReference type="RefSeq" id="WP_036182718.1">
    <property type="nucleotide sequence ID" value="NZ_AVDA01000003.1"/>
</dbReference>
<comment type="catalytic activity">
    <reaction evidence="1 11">
        <text>[protein]-peptidylproline (omega=180) = [protein]-peptidylproline (omega=0)</text>
        <dbReference type="Rhea" id="RHEA:16237"/>
        <dbReference type="Rhea" id="RHEA-COMP:10747"/>
        <dbReference type="Rhea" id="RHEA-COMP:10748"/>
        <dbReference type="ChEBI" id="CHEBI:83833"/>
        <dbReference type="ChEBI" id="CHEBI:83834"/>
        <dbReference type="EC" id="5.2.1.8"/>
    </reaction>
</comment>
<dbReference type="PANTHER" id="PTHR47245:SF1">
    <property type="entry name" value="FOLDASE PROTEIN PRSA"/>
    <property type="match status" value="1"/>
</dbReference>
<evidence type="ECO:0000313" key="14">
    <source>
        <dbReference type="EMBL" id="KGR79965.1"/>
    </source>
</evidence>
<keyword evidence="4 11" id="KW-1003">Cell membrane</keyword>
<dbReference type="PANTHER" id="PTHR47245">
    <property type="entry name" value="PEPTIDYLPROLYL ISOMERASE"/>
    <property type="match status" value="1"/>
</dbReference>
<comment type="caution">
    <text evidence="14">The sequence shown here is derived from an EMBL/GenBank/DDBJ whole genome shotgun (WGS) entry which is preliminary data.</text>
</comment>
<dbReference type="AlphaFoldDB" id="A0A0A3I8Z1"/>
<evidence type="ECO:0000256" key="5">
    <source>
        <dbReference type="ARBA" id="ARBA00022729"/>
    </source>
</evidence>
<evidence type="ECO:0000313" key="15">
    <source>
        <dbReference type="Proteomes" id="UP000030416"/>
    </source>
</evidence>
<feature type="chain" id="PRO_5039179294" description="Foldase protein PrsA" evidence="12">
    <location>
        <begin position="18"/>
        <end position="295"/>
    </location>
</feature>
<organism evidence="14 15">
    <name type="scientific">Ureibacillus manganicus DSM 26584</name>
    <dbReference type="NCBI Taxonomy" id="1384049"/>
    <lineage>
        <taxon>Bacteria</taxon>
        <taxon>Bacillati</taxon>
        <taxon>Bacillota</taxon>
        <taxon>Bacilli</taxon>
        <taxon>Bacillales</taxon>
        <taxon>Caryophanaceae</taxon>
        <taxon>Ureibacillus</taxon>
    </lineage>
</organism>
<evidence type="ECO:0000256" key="3">
    <source>
        <dbReference type="ARBA" id="ARBA00006071"/>
    </source>
</evidence>
<dbReference type="GO" id="GO:0005886">
    <property type="term" value="C:plasma membrane"/>
    <property type="evidence" value="ECO:0007669"/>
    <property type="project" value="UniProtKB-SubCell"/>
</dbReference>
<comment type="function">
    <text evidence="11">Plays a major role in protein secretion by helping the post-translocational extracellular folding of several secreted proteins.</text>
</comment>
<comment type="similarity">
    <text evidence="3 11">Belongs to the PrsA family.</text>
</comment>
<dbReference type="PROSITE" id="PS50198">
    <property type="entry name" value="PPIC_PPIASE_2"/>
    <property type="match status" value="1"/>
</dbReference>
<evidence type="ECO:0000256" key="7">
    <source>
        <dbReference type="ARBA" id="ARBA00023136"/>
    </source>
</evidence>
<dbReference type="InterPro" id="IPR050245">
    <property type="entry name" value="PrsA_foldase"/>
</dbReference>
<feature type="signal peptide" evidence="12">
    <location>
        <begin position="1"/>
        <end position="17"/>
    </location>
</feature>
<evidence type="ECO:0000256" key="11">
    <source>
        <dbReference type="HAMAP-Rule" id="MF_01145"/>
    </source>
</evidence>
<dbReference type="eggNOG" id="COG0760">
    <property type="taxonomic scope" value="Bacteria"/>
</dbReference>
<evidence type="ECO:0000256" key="10">
    <source>
        <dbReference type="ARBA" id="ARBA00023288"/>
    </source>
</evidence>
<evidence type="ECO:0000259" key="13">
    <source>
        <dbReference type="PROSITE" id="PS50198"/>
    </source>
</evidence>
<dbReference type="InterPro" id="IPR046357">
    <property type="entry name" value="PPIase_dom_sf"/>
</dbReference>
<dbReference type="Proteomes" id="UP000030416">
    <property type="component" value="Unassembled WGS sequence"/>
</dbReference>
<dbReference type="STRING" id="1384049.CD29_03125"/>
<dbReference type="HAMAP" id="MF_01145">
    <property type="entry name" value="Foldase_PrsA"/>
    <property type="match status" value="1"/>
</dbReference>
<comment type="subcellular location">
    <subcellularLocation>
        <location evidence="2 11">Cell membrane</location>
        <topology evidence="2 11">Lipid-anchor</topology>
    </subcellularLocation>
</comment>
<dbReference type="GO" id="GO:0006457">
    <property type="term" value="P:protein folding"/>
    <property type="evidence" value="ECO:0007669"/>
    <property type="project" value="UniProtKB-UniRule"/>
</dbReference>
<accession>A0A0A3I8Z1</accession>
<reference evidence="14 15" key="1">
    <citation type="submission" date="2014-02" db="EMBL/GenBank/DDBJ databases">
        <title>Draft genome sequence of Lysinibacillus manganicus DSM 26584T.</title>
        <authorList>
            <person name="Zhang F."/>
            <person name="Wang G."/>
            <person name="Zhang L."/>
        </authorList>
    </citation>
    <scope>NUCLEOTIDE SEQUENCE [LARGE SCALE GENOMIC DNA]</scope>
    <source>
        <strain evidence="14 15">DSM 26584</strain>
    </source>
</reference>
<keyword evidence="9 11" id="KW-0413">Isomerase</keyword>
<gene>
    <name evidence="11" type="primary">prsA</name>
    <name evidence="14" type="ORF">CD29_03125</name>
</gene>
<protein>
    <recommendedName>
        <fullName evidence="11">Foldase protein PrsA</fullName>
        <ecNumber evidence="11">5.2.1.8</ecNumber>
    </recommendedName>
</protein>
<dbReference type="InterPro" id="IPR027304">
    <property type="entry name" value="Trigger_fact/SurA_dom_sf"/>
</dbReference>
<evidence type="ECO:0000256" key="2">
    <source>
        <dbReference type="ARBA" id="ARBA00004193"/>
    </source>
</evidence>
<keyword evidence="10 11" id="KW-0449">Lipoprotein</keyword>
<sequence>MKKSLLAIGLASSLLLAACSDKEATDEVVVSASFGDITKDEFYNELKSATTGPQILEQVVVKKVLENNYEVSEDDINKEFDAFKETYGDSYESILSMYGYTEDSYKKEIKLGLLSKKLTEEVDKTVTEEEVKASYEQAKYELNARHILVEDEATAQEVYDKIKNGGDFAALAAEYGTDGTAANGGELGWFSVGKMVKEFNDAAYALELNTVSEPVKTEFGYHIIEVTDKREVEGYGTYEEKQAELRQSIVGQKANAKLVELVRAANVDIKDADLQGALVNILPAETAKEETTEEK</sequence>
<dbReference type="InterPro" id="IPR023059">
    <property type="entry name" value="Foldase_PrsA"/>
</dbReference>
<evidence type="ECO:0000256" key="4">
    <source>
        <dbReference type="ARBA" id="ARBA00022475"/>
    </source>
</evidence>